<dbReference type="Proteomes" id="UP001157428">
    <property type="component" value="Segment"/>
</dbReference>
<dbReference type="EC" id="2.7.7.88" evidence="4"/>
<keyword evidence="18" id="KW-0511">Multifunctional enzyme</keyword>
<keyword evidence="17" id="KW-1035">Host cytoplasm</keyword>
<evidence type="ECO:0000256" key="7">
    <source>
        <dbReference type="ARBA" id="ARBA00022664"/>
    </source>
</evidence>
<evidence type="ECO:0000256" key="20">
    <source>
        <dbReference type="ARBA" id="ARBA00024499"/>
    </source>
</evidence>
<dbReference type="GO" id="GO:0004482">
    <property type="term" value="F:mRNA 5'-cap (guanine-N7-)-methyltransferase activity"/>
    <property type="evidence" value="ECO:0007669"/>
    <property type="project" value="InterPro"/>
</dbReference>
<evidence type="ECO:0000256" key="8">
    <source>
        <dbReference type="ARBA" id="ARBA00022679"/>
    </source>
</evidence>
<dbReference type="InterPro" id="IPR014023">
    <property type="entry name" value="Mononeg_RNA_pol_cat"/>
</dbReference>
<evidence type="ECO:0000313" key="29">
    <source>
        <dbReference type="EMBL" id="UBB42393.1"/>
    </source>
</evidence>
<dbReference type="InterPro" id="IPR026890">
    <property type="entry name" value="Mononeg_mRNAcap"/>
</dbReference>
<keyword evidence="6" id="KW-0489">Methyltransferase</keyword>
<dbReference type="Pfam" id="PF14318">
    <property type="entry name" value="Mononeg_mRNAcap"/>
    <property type="match status" value="1"/>
</dbReference>
<dbReference type="InterPro" id="IPR017234">
    <property type="entry name" value="RNA-dir_pol_rhabdovirus"/>
</dbReference>
<protein>
    <recommendedName>
        <fullName evidence="23">Replicase</fullName>
        <ecNumber evidence="21">2.1.1.375</ecNumber>
        <ecNumber evidence="3">2.7.7.48</ecNumber>
        <ecNumber evidence="4">2.7.7.88</ecNumber>
    </recommendedName>
    <alternativeName>
        <fullName evidence="22">Transcriptase</fullName>
    </alternativeName>
</protein>
<keyword evidence="5 29" id="KW-0696">RNA-directed RNA polymerase</keyword>
<keyword evidence="8" id="KW-0808">Transferase</keyword>
<evidence type="ECO:0000256" key="18">
    <source>
        <dbReference type="ARBA" id="ARBA00023268"/>
    </source>
</evidence>
<dbReference type="GO" id="GO:0005524">
    <property type="term" value="F:ATP binding"/>
    <property type="evidence" value="ECO:0007669"/>
    <property type="project" value="UniProtKB-KW"/>
</dbReference>
<evidence type="ECO:0000256" key="10">
    <source>
        <dbReference type="ARBA" id="ARBA00022695"/>
    </source>
</evidence>
<dbReference type="InterPro" id="IPR039530">
    <property type="entry name" value="L_methyltransferase_rhabdo"/>
</dbReference>
<keyword evidence="14" id="KW-0946">Virion</keyword>
<dbReference type="GO" id="GO:0030430">
    <property type="term" value="C:host cell cytoplasm"/>
    <property type="evidence" value="ECO:0007669"/>
    <property type="project" value="UniProtKB-SubCell"/>
</dbReference>
<evidence type="ECO:0000256" key="25">
    <source>
        <dbReference type="ARBA" id="ARBA00047370"/>
    </source>
</evidence>
<evidence type="ECO:0000256" key="17">
    <source>
        <dbReference type="ARBA" id="ARBA00023200"/>
    </source>
</evidence>
<reference evidence="29 30" key="1">
    <citation type="submission" date="2021-05" db="EMBL/GenBank/DDBJ databases">
        <title>Comparation of mammalian active virome structures and with host-virus interactions in sympatric communities.</title>
        <authorList>
            <person name="Tan Z."/>
            <person name="Nie F.-Y."/>
            <person name="Zhang Y.-Z."/>
        </authorList>
    </citation>
    <scope>NUCLEOTIDE SEQUENCE [LARGE SCALE GENOMIC DNA]</scope>
    <source>
        <strain evidence="29">WFB_Rpear</strain>
    </source>
</reference>
<keyword evidence="12" id="KW-0378">Hydrolase</keyword>
<comment type="subcellular location">
    <subcellularLocation>
        <location evidence="1">Host cytoplasm</location>
    </subcellularLocation>
    <subcellularLocation>
        <location evidence="2">Virion</location>
    </subcellularLocation>
</comment>
<keyword evidence="9" id="KW-0949">S-adenosyl-L-methionine</keyword>
<name>A0AAX2ZE86_9RHAB</name>
<accession>A0AAX2ZE86</accession>
<evidence type="ECO:0000256" key="3">
    <source>
        <dbReference type="ARBA" id="ARBA00012494"/>
    </source>
</evidence>
<dbReference type="Pfam" id="PF21081">
    <property type="entry name" value="Methyltrans_Mon_3rd"/>
    <property type="match status" value="1"/>
</dbReference>
<keyword evidence="16" id="KW-0506">mRNA capping</keyword>
<evidence type="ECO:0000256" key="26">
    <source>
        <dbReference type="ARBA" id="ARBA00048548"/>
    </source>
</evidence>
<evidence type="ECO:0000256" key="23">
    <source>
        <dbReference type="ARBA" id="ARBA00031012"/>
    </source>
</evidence>
<dbReference type="EMBL" id="MZ328291">
    <property type="protein sequence ID" value="UBB42393.1"/>
    <property type="molecule type" value="Viral_cRNA"/>
</dbReference>
<keyword evidence="11" id="KW-0547">Nucleotide-binding</keyword>
<dbReference type="InterPro" id="IPR048398">
    <property type="entry name" value="Methyltrans_Mon_C"/>
</dbReference>
<dbReference type="InterPro" id="IPR039736">
    <property type="entry name" value="L_poly_C"/>
</dbReference>
<evidence type="ECO:0000256" key="6">
    <source>
        <dbReference type="ARBA" id="ARBA00022603"/>
    </source>
</evidence>
<evidence type="ECO:0000256" key="21">
    <source>
        <dbReference type="ARBA" id="ARBA00026099"/>
    </source>
</evidence>
<keyword evidence="7" id="KW-0507">mRNA processing</keyword>
<dbReference type="KEGG" id="vg:80544120"/>
<evidence type="ECO:0000256" key="13">
    <source>
        <dbReference type="ARBA" id="ARBA00022840"/>
    </source>
</evidence>
<keyword evidence="30" id="KW-1185">Reference proteome</keyword>
<dbReference type="Pfam" id="PF14314">
    <property type="entry name" value="Methyltrans_Mon_2nd"/>
    <property type="match status" value="1"/>
</dbReference>
<dbReference type="PROSITE" id="PS51590">
    <property type="entry name" value="SAM_MT_MNV_L"/>
    <property type="match status" value="1"/>
</dbReference>
<evidence type="ECO:0000256" key="4">
    <source>
        <dbReference type="ARBA" id="ARBA00012582"/>
    </source>
</evidence>
<evidence type="ECO:0000256" key="14">
    <source>
        <dbReference type="ARBA" id="ARBA00022844"/>
    </source>
</evidence>
<dbReference type="EC" id="2.1.1.375" evidence="21"/>
<evidence type="ECO:0000256" key="9">
    <source>
        <dbReference type="ARBA" id="ARBA00022691"/>
    </source>
</evidence>
<comment type="catalytic activity">
    <reaction evidence="19">
        <text>a 5'-end triphospho-adenylyl-adenylyl-cytidylyl-adenosine in mRNA + GDP + H(+) = a 5'-end (5'-triphosphoguanosine)-adenylyl-adenylyl-cytidylyl-adenosine in mRNA + diphosphate</text>
        <dbReference type="Rhea" id="RHEA:65436"/>
        <dbReference type="Rhea" id="RHEA-COMP:16797"/>
        <dbReference type="Rhea" id="RHEA-COMP:16799"/>
        <dbReference type="ChEBI" id="CHEBI:15378"/>
        <dbReference type="ChEBI" id="CHEBI:33019"/>
        <dbReference type="ChEBI" id="CHEBI:58189"/>
        <dbReference type="ChEBI" id="CHEBI:156484"/>
        <dbReference type="ChEBI" id="CHEBI:156503"/>
        <dbReference type="EC" id="2.7.7.88"/>
    </reaction>
</comment>
<dbReference type="PROSITE" id="PS50526">
    <property type="entry name" value="RDRP_SSRNA_NEG_NONSEG"/>
    <property type="match status" value="1"/>
</dbReference>
<evidence type="ECO:0000259" key="28">
    <source>
        <dbReference type="PROSITE" id="PS51590"/>
    </source>
</evidence>
<keyword evidence="10" id="KW-0548">Nucleotidyltransferase</keyword>
<evidence type="ECO:0000256" key="19">
    <source>
        <dbReference type="ARBA" id="ARBA00024494"/>
    </source>
</evidence>
<evidence type="ECO:0000256" key="16">
    <source>
        <dbReference type="ARBA" id="ARBA00023042"/>
    </source>
</evidence>
<dbReference type="Pfam" id="PF21080">
    <property type="entry name" value="Methyltrans_Mon_1st"/>
    <property type="match status" value="1"/>
</dbReference>
<dbReference type="NCBIfam" id="TIGR04198">
    <property type="entry name" value="paramyx_RNAcap"/>
    <property type="match status" value="1"/>
</dbReference>
<evidence type="ECO:0000256" key="24">
    <source>
        <dbReference type="ARBA" id="ARBA00047332"/>
    </source>
</evidence>
<dbReference type="InterPro" id="IPR048397">
    <property type="entry name" value="Methyltrans_Mon_CD"/>
</dbReference>
<evidence type="ECO:0000259" key="27">
    <source>
        <dbReference type="PROSITE" id="PS50526"/>
    </source>
</evidence>
<evidence type="ECO:0000256" key="15">
    <source>
        <dbReference type="ARBA" id="ARBA00022953"/>
    </source>
</evidence>
<feature type="domain" description="RdRp catalytic" evidence="27">
    <location>
        <begin position="594"/>
        <end position="780"/>
    </location>
</feature>
<dbReference type="GO" id="GO:0003968">
    <property type="term" value="F:RNA-directed RNA polymerase activity"/>
    <property type="evidence" value="ECO:0007669"/>
    <property type="project" value="UniProtKB-KW"/>
</dbReference>
<sequence>MDFSSEDLWDLDDSHDLLGSEEDWVDRKKLPQLGSVKNFDYNLNNPLLDDELLAFSAYLRNQSYDKIFENQYWSRTRNVIGYERIPYNHDLTAIHRWFGGYLLQSGGSTLVASEFINLVISQSQRTHIVVSTFLQSLTKESVSFLPRCATFVERELLAKFLDWHCLTLVLNHFYDDLSPISGLVSLRKMNHPDYHWFRAELSTGLNVVITPWLVLTSSGLPLTRNLVLMIKDVLLARFQTLITMYPRHDMKFSSNDVQTLLEVYKLGDRMLSVLGNKAYDHIKFLEPICNLRMTQLANDYRPLIPEFPKFRIYLEGEVGEISRENPLISQLYDKIMMLEKVELVIQIFGCFRHWGHPFIDYFDGLAKLYDQVTMAKDIDDTLAQALGSDLAYLVLRMQFKKTKKWFVNGAELPQNHPLKTHVDNATWPTPKVIEDFGDNWHNLPLLPCFEIPDLVDPSLIYSDKSHSVYRSELLNHVRTSPHKRFPTKRVLSTFLEKPARDWKTFLQQIEESGLPSDCLCIGLRPKERELKRSGRFFALMSWELREYFVFTEYLIKEHYIPLFKGLTMADDMTGVIKKLLENSNGHGEEDYQHITISNHLDYSKWNNHQRLDSNKYVFRVMGCFLGFPRLIERTHEFFQKSLIYFINRPDLMRIEGDTLGNKTSARVCWQGQPGGLEGLRQKGWSILNLLLILRIAKMRNTEIKILAQGDNQVLNMHYQLPTHRSDLELLECINEVVRNNNFIMTEVDNWTKRLGLIINQDETMQSADFLIYGKIPIFRGNISLPESKRWSRVNCVTNDQLPTFANVLSTVSSTALTVSHFSSSIVDPIELYNLLGNFARVLLELYDPVLNKSLLQIFPRRSNFESLEYMLTALYLDPSLGGICGMSLTRFLIRAFPDPVTEGLSFWKGLGISTEDPVLRSLALKIGDPNLGRFKVDDLVKLMEKPESLNIPSSLSAQILIRTEIRNILRRNVRLIKNEIISNAIVYGMQAEEHLIRFLFSIKPLFPRFLAEFKASTYLGLTESLVGLYENSKTIRNKFLGEREREIDGLIQKSEIHGVQHLMSFSTKSTPGHFWDCSASLADRLRHRSWGQPVLGATVPHPYEMLSQGSTLGELSKCCQGGRGDYLTTFADFNPAHLLSRKGPYLPYLGSKTSESTSLITPWEKETIVPLIKRAARLRNTINWFVLPESNLGKSILNNLRALTGEDPGTGNPGFMRTGSALHRFASARQSSGGFSALSPAFLSRFLTTTDTLTDIGDKNYDFMFQSLILFAQSSLSGYINHGIKGVIHHHIACKKCLREIVEPVLESPFEYNPKDVSVHIRKWIPGEGAIFTNRTRLELVRGEWDMLSPNEQSYHVGRAVGFVFTDFVYSGSLSVEDSSLFPLSIRFGLYPPMFYEGILDGIIRGCSIHITHRRNVALLKKPRETLTGSVFFVITKLSLQSQFVSLIRTGPLHNHLLASSHKTPPSYPLSRWDLGSIARHYLKSLFLFLTAKPYLSRYNQLWIFADLVSIDVAGPLCLSSKLLKYISSPHKSKIGVNRLREYKMIEISMRQKEEFDTSLLDLNQARLCNSEVRHSVKCIKLPEELSILPTLSFSKETTGWVRCVKVEYLSVESKLELSPVEVPRIQCPLISGLRTVQIATGAHYKVRSLLVHFKINYRDFLCGGDGSGGLTSMCLRFNKLCRGIFNSLLELTGYDMRGSKPSEPSALTALGIDRQRCINYTNCWENPSDLTNNATWSYFIELKKTHSLDIQLMIFDMENRDDQSSSIEYLLAKHLPSLLSKGGTVIFKSYVHRLLNTGARNPMILIGKYFRYTYCCQTQFTSSHSSEVYLVFLHYTQTHSDVRYLDEIVLRRFLTSTCVFGTERAELDRAISLLPLDLEMGVPSELLPNPEVDLSTALEIAGLESGKAAVLSDMINKLECPLQEKYLITLGVISNSFFNLTAEFIESPAIPSDSKLLKFFSFWLGLEYWWAWISNDLTRYSRLNFFIRNDLIINQYTKRGSRGWRRFVRVGYWKEGKSKRLRLQGHLSGVGASIRCLVRATSRQRGNRPISLERVYKRFDQNLSPSLLESQTNFLSYLVVQTTVSSLPVSSEVVNSGRTEVCALRD</sequence>
<comment type="catalytic activity">
    <reaction evidence="26">
        <text>GTP + H2O = GDP + phosphate + H(+)</text>
        <dbReference type="Rhea" id="RHEA:19669"/>
        <dbReference type="ChEBI" id="CHEBI:15377"/>
        <dbReference type="ChEBI" id="CHEBI:15378"/>
        <dbReference type="ChEBI" id="CHEBI:37565"/>
        <dbReference type="ChEBI" id="CHEBI:43474"/>
        <dbReference type="ChEBI" id="CHEBI:58189"/>
    </reaction>
</comment>
<evidence type="ECO:0000256" key="22">
    <source>
        <dbReference type="ARBA" id="ARBA00030436"/>
    </source>
</evidence>
<evidence type="ECO:0000256" key="2">
    <source>
        <dbReference type="ARBA" id="ARBA00004328"/>
    </source>
</evidence>
<dbReference type="GO" id="GO:0016787">
    <property type="term" value="F:hydrolase activity"/>
    <property type="evidence" value="ECO:0007669"/>
    <property type="project" value="UniProtKB-KW"/>
</dbReference>
<dbReference type="GO" id="GO:0044423">
    <property type="term" value="C:virion component"/>
    <property type="evidence" value="ECO:0007669"/>
    <property type="project" value="UniProtKB-KW"/>
</dbReference>
<evidence type="ECO:0000256" key="11">
    <source>
        <dbReference type="ARBA" id="ARBA00022741"/>
    </source>
</evidence>
<comment type="catalytic activity">
    <reaction evidence="25">
        <text>a 5'-end (5'-triphosphoguanosine)-adenylyl-adenylyl-cytidylyl-adenosine in mRNA + 2 S-adenosyl-L-methionine = a 5'-end (N(7)-methyl 5'-triphosphoguanosine)-(2'-O-methyladenylyl)-adenylyl-cytidylyl-adenosine in mRNA + 2 S-adenosyl-L-homocysteine + H(+)</text>
        <dbReference type="Rhea" id="RHEA:65376"/>
        <dbReference type="Rhea" id="RHEA-COMP:16797"/>
        <dbReference type="Rhea" id="RHEA-COMP:16798"/>
        <dbReference type="ChEBI" id="CHEBI:15378"/>
        <dbReference type="ChEBI" id="CHEBI:57856"/>
        <dbReference type="ChEBI" id="CHEBI:59789"/>
        <dbReference type="ChEBI" id="CHEBI:156483"/>
        <dbReference type="ChEBI" id="CHEBI:156484"/>
        <dbReference type="EC" id="2.1.1.375"/>
    </reaction>
</comment>
<dbReference type="Pfam" id="PF00946">
    <property type="entry name" value="Mononeg_RNA_pol"/>
    <property type="match status" value="1"/>
</dbReference>
<keyword evidence="13" id="KW-0067">ATP-binding</keyword>
<dbReference type="PIRSF" id="PIRSF037546">
    <property type="entry name" value="RNA_pol_RhabdoV_sub"/>
    <property type="match status" value="1"/>
</dbReference>
<dbReference type="GeneID" id="80544120"/>
<evidence type="ECO:0000256" key="12">
    <source>
        <dbReference type="ARBA" id="ARBA00022801"/>
    </source>
</evidence>
<keyword evidence="15" id="KW-0693">Viral RNA replication</keyword>
<evidence type="ECO:0000313" key="30">
    <source>
        <dbReference type="Proteomes" id="UP001157428"/>
    </source>
</evidence>
<dbReference type="InterPro" id="IPR025786">
    <property type="entry name" value="Mononega_L_MeTrfase"/>
</dbReference>
<evidence type="ECO:0000256" key="1">
    <source>
        <dbReference type="ARBA" id="ARBA00004192"/>
    </source>
</evidence>
<organism evidence="29 30">
    <name type="scientific">Wufeng Rhinolophus pearsonii tupavirus 1</name>
    <dbReference type="NCBI Taxonomy" id="2877511"/>
    <lineage>
        <taxon>Viruses</taxon>
        <taxon>Riboviria</taxon>
        <taxon>Orthornavirae</taxon>
        <taxon>Negarnaviricota</taxon>
        <taxon>Haploviricotina</taxon>
        <taxon>Monjiviricetes</taxon>
        <taxon>Mononegavirales</taxon>
        <taxon>Rhabdoviridae</taxon>
        <taxon>Alpharhabdovirinae</taxon>
        <taxon>Tupavirus</taxon>
        <taxon>Tupavirus pearsonii</taxon>
    </lineage>
</organism>
<comment type="catalytic activity">
    <reaction evidence="20">
        <text>a 5'-end (5'-triphosphoguanosine)-(2'-O-methyladenylyl)-adenylyl-cytidylyl-adenosine in mRNA + S-adenosyl-L-methionine = a 5'-end (N(7)-methyl 5'-triphosphoguanosine)-(2'-O-methyladenylyl)-adenylyl-cytidylyl-adenosine in mRNA + S-adenosyl-L-homocysteine</text>
        <dbReference type="Rhea" id="RHEA:65440"/>
        <dbReference type="Rhea" id="RHEA-COMP:16798"/>
        <dbReference type="Rhea" id="RHEA-COMP:16801"/>
        <dbReference type="ChEBI" id="CHEBI:57856"/>
        <dbReference type="ChEBI" id="CHEBI:59789"/>
        <dbReference type="ChEBI" id="CHEBI:156482"/>
        <dbReference type="ChEBI" id="CHEBI:156483"/>
    </reaction>
</comment>
<proteinExistence type="predicted"/>
<dbReference type="RefSeq" id="YP_010805244.1">
    <property type="nucleotide sequence ID" value="NC_077129.1"/>
</dbReference>
<comment type="catalytic activity">
    <reaction evidence="24">
        <text>a 5'-end (5'-triphosphoguanosine)-adenylyl-adenylyl-cytidylyl-adenosine in mRNA + S-adenosyl-L-methionine = a 5'-end (5'-triphosphoguanosine)-(2'-O-methyladenylyl)-adenylyl-cytidylyl-adenosine in mRNA + S-adenosyl-L-homocysteine + H(+)</text>
        <dbReference type="Rhea" id="RHEA:65380"/>
        <dbReference type="Rhea" id="RHEA-COMP:16797"/>
        <dbReference type="Rhea" id="RHEA-COMP:16801"/>
        <dbReference type="ChEBI" id="CHEBI:15378"/>
        <dbReference type="ChEBI" id="CHEBI:57856"/>
        <dbReference type="ChEBI" id="CHEBI:59789"/>
        <dbReference type="ChEBI" id="CHEBI:156482"/>
        <dbReference type="ChEBI" id="CHEBI:156484"/>
    </reaction>
</comment>
<evidence type="ECO:0000256" key="5">
    <source>
        <dbReference type="ARBA" id="ARBA00022484"/>
    </source>
</evidence>
<feature type="domain" description="Mononegavirus-type SAM-dependent 2'-O-MTase" evidence="28">
    <location>
        <begin position="1635"/>
        <end position="1832"/>
    </location>
</feature>
<dbReference type="EC" id="2.7.7.48" evidence="3"/>